<reference evidence="10 11" key="1">
    <citation type="submission" date="2020-08" db="EMBL/GenBank/DDBJ databases">
        <title>Genomic Encyclopedia of Type Strains, Phase IV (KMG-IV): sequencing the most valuable type-strain genomes for metagenomic binning, comparative biology and taxonomic classification.</title>
        <authorList>
            <person name="Goeker M."/>
        </authorList>
    </citation>
    <scope>NUCLEOTIDE SEQUENCE [LARGE SCALE GENOMIC DNA]</scope>
    <source>
        <strain evidence="10 11">DSM 23960</strain>
    </source>
</reference>
<dbReference type="InterPro" id="IPR006076">
    <property type="entry name" value="FAD-dep_OxRdtase"/>
</dbReference>
<dbReference type="InterPro" id="IPR006311">
    <property type="entry name" value="TAT_signal"/>
</dbReference>
<dbReference type="SUPFAM" id="SSF51971">
    <property type="entry name" value="Nucleotide-binding domain"/>
    <property type="match status" value="1"/>
</dbReference>
<accession>A0A7W6NPQ7</accession>
<dbReference type="Proteomes" id="UP000529946">
    <property type="component" value="Unassembled WGS sequence"/>
</dbReference>
<evidence type="ECO:0000259" key="9">
    <source>
        <dbReference type="Pfam" id="PF01266"/>
    </source>
</evidence>
<dbReference type="InterPro" id="IPR023209">
    <property type="entry name" value="DAO"/>
</dbReference>
<keyword evidence="11" id="KW-1185">Reference proteome</keyword>
<dbReference type="EMBL" id="JACIDM010000002">
    <property type="protein sequence ID" value="MBB4083655.1"/>
    <property type="molecule type" value="Genomic_DNA"/>
</dbReference>
<comment type="cofactor">
    <cofactor evidence="1">
        <name>FAD</name>
        <dbReference type="ChEBI" id="CHEBI:57692"/>
    </cofactor>
</comment>
<dbReference type="GO" id="GO:0071949">
    <property type="term" value="F:FAD binding"/>
    <property type="evidence" value="ECO:0007669"/>
    <property type="project" value="InterPro"/>
</dbReference>
<evidence type="ECO:0000256" key="3">
    <source>
        <dbReference type="ARBA" id="ARBA00022630"/>
    </source>
</evidence>
<dbReference type="Gene3D" id="3.40.50.720">
    <property type="entry name" value="NAD(P)-binding Rossmann-like Domain"/>
    <property type="match status" value="2"/>
</dbReference>
<name>A0A7W6NPQ7_9CAUL</name>
<comment type="similarity">
    <text evidence="2">Belongs to the DAMOX/DASOX family.</text>
</comment>
<dbReference type="PROSITE" id="PS51318">
    <property type="entry name" value="TAT"/>
    <property type="match status" value="1"/>
</dbReference>
<evidence type="ECO:0000256" key="1">
    <source>
        <dbReference type="ARBA" id="ARBA00001974"/>
    </source>
</evidence>
<dbReference type="GO" id="GO:0005737">
    <property type="term" value="C:cytoplasm"/>
    <property type="evidence" value="ECO:0007669"/>
    <property type="project" value="TreeGrafter"/>
</dbReference>
<gene>
    <name evidence="10" type="ORF">GGR12_002521</name>
</gene>
<dbReference type="RefSeq" id="WP_246328865.1">
    <property type="nucleotide sequence ID" value="NZ_BAAAER010000007.1"/>
</dbReference>
<dbReference type="AlphaFoldDB" id="A0A7W6NPQ7"/>
<dbReference type="EC" id="1.4.3.3" evidence="6"/>
<dbReference type="GO" id="GO:0019478">
    <property type="term" value="P:D-amino acid catabolic process"/>
    <property type="evidence" value="ECO:0007669"/>
    <property type="project" value="TreeGrafter"/>
</dbReference>
<evidence type="ECO:0000313" key="11">
    <source>
        <dbReference type="Proteomes" id="UP000529946"/>
    </source>
</evidence>
<dbReference type="PROSITE" id="PS00677">
    <property type="entry name" value="DAO"/>
    <property type="match status" value="1"/>
</dbReference>
<evidence type="ECO:0000256" key="7">
    <source>
        <dbReference type="ARBA" id="ARBA00039751"/>
    </source>
</evidence>
<evidence type="ECO:0000256" key="5">
    <source>
        <dbReference type="ARBA" id="ARBA00023002"/>
    </source>
</evidence>
<evidence type="ECO:0000256" key="2">
    <source>
        <dbReference type="ARBA" id="ARBA00006730"/>
    </source>
</evidence>
<organism evidence="10 11">
    <name type="scientific">Brevundimonas lenta</name>
    <dbReference type="NCBI Taxonomy" id="424796"/>
    <lineage>
        <taxon>Bacteria</taxon>
        <taxon>Pseudomonadati</taxon>
        <taxon>Pseudomonadota</taxon>
        <taxon>Alphaproteobacteria</taxon>
        <taxon>Caulobacterales</taxon>
        <taxon>Caulobacteraceae</taxon>
        <taxon>Brevundimonas</taxon>
    </lineage>
</organism>
<dbReference type="GO" id="GO:0003884">
    <property type="term" value="F:D-amino-acid oxidase activity"/>
    <property type="evidence" value="ECO:0007669"/>
    <property type="project" value="UniProtKB-EC"/>
</dbReference>
<dbReference type="PROSITE" id="PS51257">
    <property type="entry name" value="PROKAR_LIPOPROTEIN"/>
    <property type="match status" value="1"/>
</dbReference>
<comment type="catalytic activity">
    <reaction evidence="8">
        <text>a D-alpha-amino acid + O2 + H2O = a 2-oxocarboxylate + H2O2 + NH4(+)</text>
        <dbReference type="Rhea" id="RHEA:21816"/>
        <dbReference type="ChEBI" id="CHEBI:15377"/>
        <dbReference type="ChEBI" id="CHEBI:15379"/>
        <dbReference type="ChEBI" id="CHEBI:16240"/>
        <dbReference type="ChEBI" id="CHEBI:28938"/>
        <dbReference type="ChEBI" id="CHEBI:35179"/>
        <dbReference type="ChEBI" id="CHEBI:59871"/>
        <dbReference type="EC" id="1.4.3.3"/>
    </reaction>
    <physiologicalReaction direction="left-to-right" evidence="8">
        <dbReference type="Rhea" id="RHEA:21817"/>
    </physiologicalReaction>
</comment>
<evidence type="ECO:0000256" key="4">
    <source>
        <dbReference type="ARBA" id="ARBA00022827"/>
    </source>
</evidence>
<dbReference type="PANTHER" id="PTHR11530">
    <property type="entry name" value="D-AMINO ACID OXIDASE"/>
    <property type="match status" value="1"/>
</dbReference>
<keyword evidence="4" id="KW-0274">FAD</keyword>
<feature type="domain" description="FAD dependent oxidoreductase" evidence="9">
    <location>
        <begin position="112"/>
        <end position="389"/>
    </location>
</feature>
<protein>
    <recommendedName>
        <fullName evidence="7">D-amino-acid oxidase</fullName>
        <ecNumber evidence="6">1.4.3.3</ecNumber>
    </recommendedName>
</protein>
<dbReference type="Pfam" id="PF01266">
    <property type="entry name" value="DAO"/>
    <property type="match status" value="1"/>
</dbReference>
<dbReference type="InterPro" id="IPR006181">
    <property type="entry name" value="D-amino_acid_oxidase_CS"/>
</dbReference>
<comment type="caution">
    <text evidence="10">The sequence shown here is derived from an EMBL/GenBank/DDBJ whole genome shotgun (WGS) entry which is preliminary data.</text>
</comment>
<evidence type="ECO:0000256" key="8">
    <source>
        <dbReference type="ARBA" id="ARBA00049547"/>
    </source>
</evidence>
<sequence>MDHQLHRRMVLAGLGSAGLAGCATAPRIVPAPARPNFQLPAFAPLLTDPGRLSRITVCLRPFRAQGPRIEAETVGDKRLVHNYGHGGSGWSLSWGSAAAARDLALEGGQRQVAVIGCGALGLTTALQILRAGAQVTIYAAERTPYTRSARATGVWSPDSRIATAAAVAEDFPARWEAMARRSWVDHHTFVGLDGDPVRFIDQYNLDDAPGAGGAVGPEPTPGRGGFARYGDRLRDLTPQGRDLRPDEHPFLVPSASVQPVMTFNVAEYARQLTEAFLMEGGRIVSRIFNHPSELADLPEPVVVNCTGYGARALFGDESVIPVRGQIAWLTPQPEVTYALFYRGIGMVPRHDGIVIQANGRSQMVGFGVSDETPDRAEAEQALAALATLFASA</sequence>
<keyword evidence="5" id="KW-0560">Oxidoreductase</keyword>
<evidence type="ECO:0000256" key="6">
    <source>
        <dbReference type="ARBA" id="ARBA00039101"/>
    </source>
</evidence>
<proteinExistence type="inferred from homology"/>
<evidence type="ECO:0000313" key="10">
    <source>
        <dbReference type="EMBL" id="MBB4083655.1"/>
    </source>
</evidence>
<dbReference type="PANTHER" id="PTHR11530:SF11">
    <property type="entry name" value="D-ASPARTATE OXIDASE"/>
    <property type="match status" value="1"/>
</dbReference>
<dbReference type="Gene3D" id="3.30.9.10">
    <property type="entry name" value="D-Amino Acid Oxidase, subunit A, domain 2"/>
    <property type="match status" value="2"/>
</dbReference>
<keyword evidence="3" id="KW-0285">Flavoprotein</keyword>